<dbReference type="PIRSF" id="PIRSF036990">
    <property type="entry name" value="UCP036990_CBS_BON"/>
    <property type="match status" value="1"/>
</dbReference>
<dbReference type="SMART" id="SM00116">
    <property type="entry name" value="CBS"/>
    <property type="match status" value="2"/>
</dbReference>
<comment type="caution">
    <text evidence="4">The sequence shown here is derived from an EMBL/GenBank/DDBJ whole genome shotgun (WGS) entry which is preliminary data.</text>
</comment>
<dbReference type="PROSITE" id="PS51371">
    <property type="entry name" value="CBS"/>
    <property type="match status" value="2"/>
</dbReference>
<feature type="domain" description="CBS" evidence="3">
    <location>
        <begin position="92"/>
        <end position="148"/>
    </location>
</feature>
<feature type="domain" description="CBS" evidence="3">
    <location>
        <begin position="7"/>
        <end position="63"/>
    </location>
</feature>
<evidence type="ECO:0000313" key="4">
    <source>
        <dbReference type="EMBL" id="OYR28510.1"/>
    </source>
</evidence>
<dbReference type="RefSeq" id="WP_009450508.1">
    <property type="nucleotide sequence ID" value="NZ_JBHEEM010000016.1"/>
</dbReference>
<keyword evidence="5" id="KW-1185">Reference proteome</keyword>
<dbReference type="PANTHER" id="PTHR43080">
    <property type="entry name" value="CBS DOMAIN-CONTAINING PROTEIN CBSX3, MITOCHONDRIAL"/>
    <property type="match status" value="1"/>
</dbReference>
<dbReference type="Pfam" id="PF00571">
    <property type="entry name" value="CBS"/>
    <property type="match status" value="2"/>
</dbReference>
<keyword evidence="1 2" id="KW-0129">CBS domain</keyword>
<dbReference type="EMBL" id="NNRM01000015">
    <property type="protein sequence ID" value="OYR28510.1"/>
    <property type="molecule type" value="Genomic_DNA"/>
</dbReference>
<dbReference type="PANTHER" id="PTHR43080:SF26">
    <property type="entry name" value="REGULATORY PROTEIN"/>
    <property type="match status" value="1"/>
</dbReference>
<dbReference type="Proteomes" id="UP000216188">
    <property type="component" value="Unassembled WGS sequence"/>
</dbReference>
<reference evidence="4 5" key="1">
    <citation type="submission" date="2017-07" db="EMBL/GenBank/DDBJ databases">
        <title>Phylogenetic study on the rhizospheric bacterium Ochrobactrum sp. A44.</title>
        <authorList>
            <person name="Krzyzanowska D.M."/>
            <person name="Ossowicki A."/>
            <person name="Rajewska M."/>
            <person name="Maciag T."/>
            <person name="Kaczynski Z."/>
            <person name="Czerwicka M."/>
            <person name="Jafra S."/>
        </authorList>
    </citation>
    <scope>NUCLEOTIDE SEQUENCE [LARGE SCALE GENOMIC DNA]</scope>
    <source>
        <strain evidence="4 5">CCUG 30717</strain>
    </source>
</reference>
<name>A0A256GNH5_9HYPH</name>
<organism evidence="4 5">
    <name type="scientific">Brucella pseudogrignonensis</name>
    <dbReference type="NCBI Taxonomy" id="419475"/>
    <lineage>
        <taxon>Bacteria</taxon>
        <taxon>Pseudomonadati</taxon>
        <taxon>Pseudomonadota</taxon>
        <taxon>Alphaproteobacteria</taxon>
        <taxon>Hyphomicrobiales</taxon>
        <taxon>Brucellaceae</taxon>
        <taxon>Brucella/Ochrobactrum group</taxon>
        <taxon>Brucella</taxon>
    </lineage>
</organism>
<gene>
    <name evidence="4" type="ORF">CEV34_1180</name>
</gene>
<dbReference type="CDD" id="cd04586">
    <property type="entry name" value="CBS_pair_BON_assoc"/>
    <property type="match status" value="1"/>
</dbReference>
<dbReference type="Gene3D" id="3.10.580.10">
    <property type="entry name" value="CBS-domain"/>
    <property type="match status" value="1"/>
</dbReference>
<proteinExistence type="predicted"/>
<dbReference type="InterPro" id="IPR000644">
    <property type="entry name" value="CBS_dom"/>
</dbReference>
<evidence type="ECO:0000259" key="3">
    <source>
        <dbReference type="PROSITE" id="PS51371"/>
    </source>
</evidence>
<accession>A0A256GNH5</accession>
<sequence length="216" mass="23395">MITSDIMTRDVATISVDAHVRHAVSVMLERGVSGLPVTDSDGKLVGIITEGDLMSRKEIGRSLLDRQDHPMTDENDLKNYIHCNSWRVGDVMSPEVVTVADTTSLATVTEMMLSRNIKRIPVTSDRAVIGIVSRRDLLKATSFSGIEHIARGDEGIRLAASARIRNDLGFDPERLKIDVHGGTVAVTGVHLTDLQLRAVKCVIEGIPGASFSGKPT</sequence>
<dbReference type="InterPro" id="IPR046342">
    <property type="entry name" value="CBS_dom_sf"/>
</dbReference>
<dbReference type="SUPFAM" id="SSF54631">
    <property type="entry name" value="CBS-domain pair"/>
    <property type="match status" value="1"/>
</dbReference>
<dbReference type="InterPro" id="IPR017080">
    <property type="entry name" value="UCP036990_CBS_BON"/>
</dbReference>
<protein>
    <submittedName>
        <fullName evidence="4">CBS domain protein</fullName>
    </submittedName>
</protein>
<evidence type="ECO:0000256" key="2">
    <source>
        <dbReference type="PROSITE-ProRule" id="PRU00703"/>
    </source>
</evidence>
<dbReference type="InterPro" id="IPR051257">
    <property type="entry name" value="Diverse_CBS-Domain"/>
</dbReference>
<dbReference type="AlphaFoldDB" id="A0A256GNH5"/>
<evidence type="ECO:0000256" key="1">
    <source>
        <dbReference type="ARBA" id="ARBA00023122"/>
    </source>
</evidence>
<evidence type="ECO:0000313" key="5">
    <source>
        <dbReference type="Proteomes" id="UP000216188"/>
    </source>
</evidence>